<feature type="transmembrane region" description="Helical" evidence="5">
    <location>
        <begin position="231"/>
        <end position="251"/>
    </location>
</feature>
<keyword evidence="7" id="KW-1185">Reference proteome</keyword>
<gene>
    <name evidence="6" type="ORF">SAPIO_CDS2000</name>
</gene>
<feature type="transmembrane region" description="Helical" evidence="5">
    <location>
        <begin position="167"/>
        <end position="187"/>
    </location>
</feature>
<feature type="transmembrane region" description="Helical" evidence="5">
    <location>
        <begin position="32"/>
        <end position="50"/>
    </location>
</feature>
<evidence type="ECO:0000256" key="2">
    <source>
        <dbReference type="ARBA" id="ARBA00022692"/>
    </source>
</evidence>
<comment type="caution">
    <text evidence="6">The sequence shown here is derived from an EMBL/GenBank/DDBJ whole genome shotgun (WGS) entry which is preliminary data.</text>
</comment>
<dbReference type="KEGG" id="sapo:SAPIO_CDS2000"/>
<evidence type="ECO:0000313" key="7">
    <source>
        <dbReference type="Proteomes" id="UP000028545"/>
    </source>
</evidence>
<keyword evidence="3 5" id="KW-1133">Transmembrane helix</keyword>
<dbReference type="AlphaFoldDB" id="A0A084GE76"/>
<keyword evidence="2 5" id="KW-0812">Transmembrane</keyword>
<feature type="transmembrane region" description="Helical" evidence="5">
    <location>
        <begin position="128"/>
        <end position="147"/>
    </location>
</feature>
<dbReference type="OrthoDB" id="4521223at2759"/>
<dbReference type="GO" id="GO:0005886">
    <property type="term" value="C:plasma membrane"/>
    <property type="evidence" value="ECO:0007669"/>
    <property type="project" value="TreeGrafter"/>
</dbReference>
<evidence type="ECO:0000256" key="5">
    <source>
        <dbReference type="SAM" id="Phobius"/>
    </source>
</evidence>
<accession>A0A084GE76</accession>
<dbReference type="PANTHER" id="PTHR31465:SF8">
    <property type="entry name" value="DOMAIN PROTEIN, PUTATIVE (AFU_ORTHOLOGUE AFUA_6G14140)-RELATED"/>
    <property type="match status" value="1"/>
</dbReference>
<dbReference type="HOGENOM" id="CLU_033465_6_1_1"/>
<sequence length="285" mass="30926">MPRSFAACVEVTPDCPVEATTYGYYPSLGPNAALLAVYAVLFFSQIIVGFMKKVYSFSAAMAAGCFLEMLGYAGRIIMHDNPWSDSGMRIQIVCLIIGPSFIAGGIYLTIKHFIRMNGPEHSRLKPNLYTWIFIGCDIGSICLQAAGGGLAGSAKDDLQLLEAGNNVIIAGIAFQVATMILCGILAIDYNVRRHRNYAAKSYTKTKRAGIRAVLFQGGVVFAYAAVLVRCIYRMVALASAALTIFHPGYFYPYMRTGYIESEGTQLSSVEPSSASIISTKPDNRT</sequence>
<organism evidence="6 7">
    <name type="scientific">Pseudallescheria apiosperma</name>
    <name type="common">Scedosporium apiospermum</name>
    <dbReference type="NCBI Taxonomy" id="563466"/>
    <lineage>
        <taxon>Eukaryota</taxon>
        <taxon>Fungi</taxon>
        <taxon>Dikarya</taxon>
        <taxon>Ascomycota</taxon>
        <taxon>Pezizomycotina</taxon>
        <taxon>Sordariomycetes</taxon>
        <taxon>Hypocreomycetidae</taxon>
        <taxon>Microascales</taxon>
        <taxon>Microascaceae</taxon>
        <taxon>Scedosporium</taxon>
    </lineage>
</organism>
<evidence type="ECO:0000256" key="3">
    <source>
        <dbReference type="ARBA" id="ARBA00022989"/>
    </source>
</evidence>
<dbReference type="InterPro" id="IPR007568">
    <property type="entry name" value="RTA1"/>
</dbReference>
<reference evidence="6 7" key="1">
    <citation type="journal article" date="2014" name="Genome Announc.">
        <title>Draft genome sequence of the pathogenic fungus Scedosporium apiospermum.</title>
        <authorList>
            <person name="Vandeputte P."/>
            <person name="Ghamrawi S."/>
            <person name="Rechenmann M."/>
            <person name="Iltis A."/>
            <person name="Giraud S."/>
            <person name="Fleury M."/>
            <person name="Thornton C."/>
            <person name="Delhaes L."/>
            <person name="Meyer W."/>
            <person name="Papon N."/>
            <person name="Bouchara J.P."/>
        </authorList>
    </citation>
    <scope>NUCLEOTIDE SEQUENCE [LARGE SCALE GENOMIC DNA]</scope>
    <source>
        <strain evidence="6 7">IHEM 14462</strain>
    </source>
</reference>
<dbReference type="Proteomes" id="UP000028545">
    <property type="component" value="Unassembled WGS sequence"/>
</dbReference>
<dbReference type="Pfam" id="PF04479">
    <property type="entry name" value="RTA1"/>
    <property type="match status" value="1"/>
</dbReference>
<feature type="transmembrane region" description="Helical" evidence="5">
    <location>
        <begin position="90"/>
        <end position="108"/>
    </location>
</feature>
<name>A0A084GE76_PSEDA</name>
<dbReference type="EMBL" id="JOWA01000077">
    <property type="protein sequence ID" value="KEZ45638.1"/>
    <property type="molecule type" value="Genomic_DNA"/>
</dbReference>
<evidence type="ECO:0000256" key="4">
    <source>
        <dbReference type="ARBA" id="ARBA00023136"/>
    </source>
</evidence>
<proteinExistence type="predicted"/>
<protein>
    <recommendedName>
        <fullName evidence="8">RTA1 domain protein</fullName>
    </recommendedName>
</protein>
<evidence type="ECO:0008006" key="8">
    <source>
        <dbReference type="Google" id="ProtNLM"/>
    </source>
</evidence>
<feature type="transmembrane region" description="Helical" evidence="5">
    <location>
        <begin position="208"/>
        <end position="225"/>
    </location>
</feature>
<comment type="subcellular location">
    <subcellularLocation>
        <location evidence="1">Membrane</location>
        <topology evidence="1">Multi-pass membrane protein</topology>
    </subcellularLocation>
</comment>
<dbReference type="RefSeq" id="XP_016645437.1">
    <property type="nucleotide sequence ID" value="XM_016785140.1"/>
</dbReference>
<dbReference type="PANTHER" id="PTHR31465">
    <property type="entry name" value="PROTEIN RTA1-RELATED"/>
    <property type="match status" value="1"/>
</dbReference>
<dbReference type="OMA" id="RHKAIKN"/>
<evidence type="ECO:0000313" key="6">
    <source>
        <dbReference type="EMBL" id="KEZ45638.1"/>
    </source>
</evidence>
<feature type="transmembrane region" description="Helical" evidence="5">
    <location>
        <begin position="57"/>
        <end position="78"/>
    </location>
</feature>
<dbReference type="VEuPathDB" id="FungiDB:SAPIO_CDS2000"/>
<dbReference type="GO" id="GO:0000324">
    <property type="term" value="C:fungal-type vacuole"/>
    <property type="evidence" value="ECO:0007669"/>
    <property type="project" value="TreeGrafter"/>
</dbReference>
<evidence type="ECO:0000256" key="1">
    <source>
        <dbReference type="ARBA" id="ARBA00004141"/>
    </source>
</evidence>
<dbReference type="GeneID" id="27721072"/>
<keyword evidence="4 5" id="KW-0472">Membrane</keyword>